<dbReference type="AlphaFoldDB" id="A0A672RQ37"/>
<reference evidence="1" key="1">
    <citation type="submission" date="2025-08" db="UniProtKB">
        <authorList>
            <consortium name="Ensembl"/>
        </authorList>
    </citation>
    <scope>IDENTIFICATION</scope>
</reference>
<keyword evidence="2" id="KW-1185">Reference proteome</keyword>
<name>A0A672RQ37_SINGR</name>
<organism evidence="1 2">
    <name type="scientific">Sinocyclocheilus grahami</name>
    <name type="common">Dianchi golden-line fish</name>
    <name type="synonym">Barbus grahami</name>
    <dbReference type="NCBI Taxonomy" id="75366"/>
    <lineage>
        <taxon>Eukaryota</taxon>
        <taxon>Metazoa</taxon>
        <taxon>Chordata</taxon>
        <taxon>Craniata</taxon>
        <taxon>Vertebrata</taxon>
        <taxon>Euteleostomi</taxon>
        <taxon>Actinopterygii</taxon>
        <taxon>Neopterygii</taxon>
        <taxon>Teleostei</taxon>
        <taxon>Ostariophysi</taxon>
        <taxon>Cypriniformes</taxon>
        <taxon>Cyprinidae</taxon>
        <taxon>Cyprininae</taxon>
        <taxon>Sinocyclocheilus</taxon>
    </lineage>
</organism>
<accession>A0A672RQ37</accession>
<dbReference type="Proteomes" id="UP000472262">
    <property type="component" value="Unassembled WGS sequence"/>
</dbReference>
<protein>
    <submittedName>
        <fullName evidence="1">Uncharacterized protein</fullName>
    </submittedName>
</protein>
<evidence type="ECO:0000313" key="2">
    <source>
        <dbReference type="Proteomes" id="UP000472262"/>
    </source>
</evidence>
<evidence type="ECO:0000313" key="1">
    <source>
        <dbReference type="Ensembl" id="ENSSGRP00000090993.1"/>
    </source>
</evidence>
<sequence>MLKTPASQSCLLRQKLTSSHWSPLNHWRELKEREGLQSDAEVALFLLDRGVTPCLHRKRQLSCRAATAKVCLHWTQ</sequence>
<dbReference type="InParanoid" id="A0A672RQ37"/>
<dbReference type="Ensembl" id="ENSSGRT00000096842.1">
    <property type="protein sequence ID" value="ENSSGRP00000090993.1"/>
    <property type="gene ID" value="ENSSGRG00000045613.1"/>
</dbReference>
<proteinExistence type="predicted"/>
<reference evidence="1" key="2">
    <citation type="submission" date="2025-09" db="UniProtKB">
        <authorList>
            <consortium name="Ensembl"/>
        </authorList>
    </citation>
    <scope>IDENTIFICATION</scope>
</reference>